<accession>A0A1L7I253</accession>
<dbReference type="STRING" id="1229726.GRFL_0937"/>
<dbReference type="InterPro" id="IPR011990">
    <property type="entry name" value="TPR-like_helical_dom_sf"/>
</dbReference>
<dbReference type="InterPro" id="IPR033985">
    <property type="entry name" value="SusD-like_N"/>
</dbReference>
<evidence type="ECO:0000256" key="4">
    <source>
        <dbReference type="ARBA" id="ARBA00023136"/>
    </source>
</evidence>
<gene>
    <name evidence="8" type="ORF">GRFL_0937</name>
</gene>
<dbReference type="SUPFAM" id="SSF48452">
    <property type="entry name" value="TPR-like"/>
    <property type="match status" value="1"/>
</dbReference>
<feature type="domain" description="RagB/SusD" evidence="6">
    <location>
        <begin position="368"/>
        <end position="482"/>
    </location>
</feature>
<dbReference type="KEGG" id="gfl:GRFL_0937"/>
<feature type="domain" description="SusD-like N-terminal" evidence="7">
    <location>
        <begin position="89"/>
        <end position="217"/>
    </location>
</feature>
<dbReference type="OrthoDB" id="5694214at2"/>
<evidence type="ECO:0000256" key="2">
    <source>
        <dbReference type="ARBA" id="ARBA00006275"/>
    </source>
</evidence>
<dbReference type="Pfam" id="PF07980">
    <property type="entry name" value="SusD_RagB"/>
    <property type="match status" value="1"/>
</dbReference>
<evidence type="ECO:0000256" key="1">
    <source>
        <dbReference type="ARBA" id="ARBA00004442"/>
    </source>
</evidence>
<evidence type="ECO:0000256" key="5">
    <source>
        <dbReference type="ARBA" id="ARBA00023237"/>
    </source>
</evidence>
<dbReference type="Pfam" id="PF14322">
    <property type="entry name" value="SusD-like_3"/>
    <property type="match status" value="1"/>
</dbReference>
<keyword evidence="3" id="KW-0732">Signal</keyword>
<evidence type="ECO:0000256" key="3">
    <source>
        <dbReference type="ARBA" id="ARBA00022729"/>
    </source>
</evidence>
<organism evidence="8 9">
    <name type="scientific">Christiangramia flava JLT2011</name>
    <dbReference type="NCBI Taxonomy" id="1229726"/>
    <lineage>
        <taxon>Bacteria</taxon>
        <taxon>Pseudomonadati</taxon>
        <taxon>Bacteroidota</taxon>
        <taxon>Flavobacteriia</taxon>
        <taxon>Flavobacteriales</taxon>
        <taxon>Flavobacteriaceae</taxon>
        <taxon>Christiangramia</taxon>
    </lineage>
</organism>
<keyword evidence="5" id="KW-0998">Cell outer membrane</keyword>
<dbReference type="InterPro" id="IPR012944">
    <property type="entry name" value="SusD_RagB_dom"/>
</dbReference>
<dbReference type="Proteomes" id="UP000186230">
    <property type="component" value="Chromosome"/>
</dbReference>
<reference evidence="8 9" key="1">
    <citation type="submission" date="2016-07" db="EMBL/GenBank/DDBJ databases">
        <title>Multi-omics approach to identify versatile polysaccharide utilization systems of a marine flavobacterium Gramella flava.</title>
        <authorList>
            <person name="Tang K."/>
        </authorList>
    </citation>
    <scope>NUCLEOTIDE SEQUENCE [LARGE SCALE GENOMIC DNA]</scope>
    <source>
        <strain evidence="8 9">JLT2011</strain>
    </source>
</reference>
<comment type="similarity">
    <text evidence="2">Belongs to the SusD family.</text>
</comment>
<proteinExistence type="inferred from homology"/>
<comment type="subcellular location">
    <subcellularLocation>
        <location evidence="1">Cell outer membrane</location>
    </subcellularLocation>
</comment>
<dbReference type="Gene3D" id="1.25.40.390">
    <property type="match status" value="1"/>
</dbReference>
<dbReference type="EMBL" id="CP016359">
    <property type="protein sequence ID" value="APU67661.1"/>
    <property type="molecule type" value="Genomic_DNA"/>
</dbReference>
<evidence type="ECO:0000259" key="7">
    <source>
        <dbReference type="Pfam" id="PF14322"/>
    </source>
</evidence>
<evidence type="ECO:0000259" key="6">
    <source>
        <dbReference type="Pfam" id="PF07980"/>
    </source>
</evidence>
<protein>
    <submittedName>
        <fullName evidence="8">Uncharacterized protein</fullName>
    </submittedName>
</protein>
<dbReference type="RefSeq" id="WP_083643519.1">
    <property type="nucleotide sequence ID" value="NZ_AMRU01000020.1"/>
</dbReference>
<name>A0A1L7I253_9FLAO</name>
<sequence>MNKIKIAGITLLFLGVIACDLKEEPYGFYSEENFYQTEGDANAAVDYAYDALTYLEYSRSIFFLGDLPTEETFPKNDEGIDVQNLDKWQVSTFNNNNILTNFFKYAYIAINRSNAILENIPDADYEEEFQNQILGEAYFLRAWNYFNLVRAFGNVPIHEGLVETLDQTGAPLSENLDQVYDLIIADCQKAIELLEVNQRLGRADQVAAQALLSKVYLQIASAKDHNVSLYNEMNKNVGEMYDLAAETALEVLEGQAIYGFEDDLLNIYDVEMPLGRENIFLLSMDRSGDIEGDYSKISKLFIPYIDGATIYLQNPNGSYTPSHDGWSVFNTPTDFYNGFEDADLRKNLLIVDTVYNSQGEVSATYPGAIPYPFSRKYVDPNFIGDKTSVKPFLLRFSDIALVYAEASGPTAKSYEYVNYIRNRAGLGNLEPGLGIQEFRTAILEERKWELAWEGNRLYDLRRFNILNETVAEASGLSSDEVNFYPLPQREIDLNPNL</sequence>
<keyword evidence="9" id="KW-1185">Reference proteome</keyword>
<keyword evidence="4" id="KW-0472">Membrane</keyword>
<dbReference type="GO" id="GO:0009279">
    <property type="term" value="C:cell outer membrane"/>
    <property type="evidence" value="ECO:0007669"/>
    <property type="project" value="UniProtKB-SubCell"/>
</dbReference>
<evidence type="ECO:0000313" key="9">
    <source>
        <dbReference type="Proteomes" id="UP000186230"/>
    </source>
</evidence>
<dbReference type="AlphaFoldDB" id="A0A1L7I253"/>
<evidence type="ECO:0000313" key="8">
    <source>
        <dbReference type="EMBL" id="APU67661.1"/>
    </source>
</evidence>
<dbReference type="PROSITE" id="PS51257">
    <property type="entry name" value="PROKAR_LIPOPROTEIN"/>
    <property type="match status" value="1"/>
</dbReference>